<dbReference type="NCBIfam" id="NF033635">
    <property type="entry name" value="SLATT_fungal"/>
    <property type="match status" value="1"/>
</dbReference>
<dbReference type="Pfam" id="PF18142">
    <property type="entry name" value="SLATT_fungal"/>
    <property type="match status" value="1"/>
</dbReference>
<dbReference type="EMBL" id="JAPDRK010000007">
    <property type="protein sequence ID" value="KAJ9610824.1"/>
    <property type="molecule type" value="Genomic_DNA"/>
</dbReference>
<keyword evidence="5" id="KW-1185">Reference proteome</keyword>
<evidence type="ECO:0000256" key="2">
    <source>
        <dbReference type="SAM" id="Phobius"/>
    </source>
</evidence>
<sequence>MEKPSAAEAADPAGIRDSAAQPQQQGTTQTYPPRVAPSTQTKRAVRPTFFGELAGTDGAEPYASLRRRVTKSYQAHTYQYWFVAILSNSLLFLQILVAASLTALGALHSRRASTAIIFLGATNTVIAGLLTYFKSRNQPNRARQFRNDLATIVDQLDDTEANFQNPDYDGNVFTEMEKIRAAYKQARIDAQANYPDLWVKGTSPYNPNWTPPNVTDPKTTAGSTLPNRIFRGRAQSWSAPGPSDRTAKEPSR</sequence>
<feature type="transmembrane region" description="Helical" evidence="2">
    <location>
        <begin position="80"/>
        <end position="106"/>
    </location>
</feature>
<feature type="compositionally biased region" description="Low complexity" evidence="1">
    <location>
        <begin position="21"/>
        <end position="33"/>
    </location>
</feature>
<accession>A0AA38XCD2</accession>
<feature type="region of interest" description="Disordered" evidence="1">
    <location>
        <begin position="208"/>
        <end position="252"/>
    </location>
</feature>
<feature type="transmembrane region" description="Helical" evidence="2">
    <location>
        <begin position="112"/>
        <end position="133"/>
    </location>
</feature>
<keyword evidence="2" id="KW-1133">Transmembrane helix</keyword>
<feature type="region of interest" description="Disordered" evidence="1">
    <location>
        <begin position="1"/>
        <end position="41"/>
    </location>
</feature>
<keyword evidence="2" id="KW-0472">Membrane</keyword>
<evidence type="ECO:0000259" key="3">
    <source>
        <dbReference type="Pfam" id="PF18142"/>
    </source>
</evidence>
<evidence type="ECO:0000313" key="5">
    <source>
        <dbReference type="Proteomes" id="UP001172673"/>
    </source>
</evidence>
<dbReference type="PANTHER" id="PTHR38793:SF3">
    <property type="entry name" value="SMODS AND SLOG-ASSOCIATING 2TM EFFECTOR DOMAIN-CONTAINING PROTEIN"/>
    <property type="match status" value="1"/>
</dbReference>
<evidence type="ECO:0000313" key="4">
    <source>
        <dbReference type="EMBL" id="KAJ9610824.1"/>
    </source>
</evidence>
<keyword evidence="2" id="KW-0812">Transmembrane</keyword>
<name>A0AA38XCD2_9EURO</name>
<dbReference type="InterPro" id="IPR041622">
    <property type="entry name" value="SLATT_fungi"/>
</dbReference>
<evidence type="ECO:0000256" key="1">
    <source>
        <dbReference type="SAM" id="MobiDB-lite"/>
    </source>
</evidence>
<organism evidence="4 5">
    <name type="scientific">Cladophialophora chaetospira</name>
    <dbReference type="NCBI Taxonomy" id="386627"/>
    <lineage>
        <taxon>Eukaryota</taxon>
        <taxon>Fungi</taxon>
        <taxon>Dikarya</taxon>
        <taxon>Ascomycota</taxon>
        <taxon>Pezizomycotina</taxon>
        <taxon>Eurotiomycetes</taxon>
        <taxon>Chaetothyriomycetidae</taxon>
        <taxon>Chaetothyriales</taxon>
        <taxon>Herpotrichiellaceae</taxon>
        <taxon>Cladophialophora</taxon>
    </lineage>
</organism>
<protein>
    <recommendedName>
        <fullName evidence="3">SMODS and SLOG-associating 2TM effector domain-containing protein</fullName>
    </recommendedName>
</protein>
<dbReference type="PANTHER" id="PTHR38793">
    <property type="entry name" value="SLATT_FUNGAL DOMAIN-CONTAINING PROTEIN-RELATED"/>
    <property type="match status" value="1"/>
</dbReference>
<gene>
    <name evidence="4" type="ORF">H2200_005601</name>
</gene>
<dbReference type="AlphaFoldDB" id="A0AA38XCD2"/>
<comment type="caution">
    <text evidence="4">The sequence shown here is derived from an EMBL/GenBank/DDBJ whole genome shotgun (WGS) entry which is preliminary data.</text>
</comment>
<feature type="domain" description="SMODS and SLOG-associating 2TM effector" evidence="3">
    <location>
        <begin position="68"/>
        <end position="187"/>
    </location>
</feature>
<reference evidence="4" key="1">
    <citation type="submission" date="2022-10" db="EMBL/GenBank/DDBJ databases">
        <title>Culturing micro-colonial fungi from biological soil crusts in the Mojave desert and describing Neophaeococcomyces mojavensis, and introducing the new genera and species Taxawa tesnikishii.</title>
        <authorList>
            <person name="Kurbessoian T."/>
            <person name="Stajich J.E."/>
        </authorList>
    </citation>
    <scope>NUCLEOTIDE SEQUENCE</scope>
    <source>
        <strain evidence="4">TK_41</strain>
    </source>
</reference>
<dbReference type="Proteomes" id="UP001172673">
    <property type="component" value="Unassembled WGS sequence"/>
</dbReference>
<feature type="compositionally biased region" description="Polar residues" evidence="1">
    <location>
        <begin position="208"/>
        <end position="226"/>
    </location>
</feature>
<proteinExistence type="predicted"/>